<dbReference type="PANTHER" id="PTHR42939">
    <property type="entry name" value="ABC TRANSPORTER ATP-BINDING PROTEIN ALBC-RELATED"/>
    <property type="match status" value="1"/>
</dbReference>
<dbReference type="GO" id="GO:0016887">
    <property type="term" value="F:ATP hydrolysis activity"/>
    <property type="evidence" value="ECO:0007669"/>
    <property type="project" value="InterPro"/>
</dbReference>
<organism evidence="5 6">
    <name type="scientific">Candidatus Gemmiger avistercoris</name>
    <dbReference type="NCBI Taxonomy" id="2838606"/>
    <lineage>
        <taxon>Bacteria</taxon>
        <taxon>Bacillati</taxon>
        <taxon>Bacillota</taxon>
        <taxon>Clostridia</taxon>
        <taxon>Eubacteriales</taxon>
        <taxon>Gemmiger</taxon>
    </lineage>
</organism>
<dbReference type="CDD" id="cd03230">
    <property type="entry name" value="ABC_DR_subfamily_A"/>
    <property type="match status" value="1"/>
</dbReference>
<proteinExistence type="predicted"/>
<evidence type="ECO:0000313" key="6">
    <source>
        <dbReference type="Proteomes" id="UP000824105"/>
    </source>
</evidence>
<feature type="domain" description="ABC transporter" evidence="4">
    <location>
        <begin position="6"/>
        <end position="235"/>
    </location>
</feature>
<reference evidence="5" key="2">
    <citation type="submission" date="2021-04" db="EMBL/GenBank/DDBJ databases">
        <authorList>
            <person name="Gilroy R."/>
        </authorList>
    </citation>
    <scope>NUCLEOTIDE SEQUENCE</scope>
    <source>
        <strain evidence="5">CHK188-11489</strain>
    </source>
</reference>
<protein>
    <submittedName>
        <fullName evidence="5">ABC transporter ATP-binding protein</fullName>
    </submittedName>
</protein>
<evidence type="ECO:0000256" key="1">
    <source>
        <dbReference type="ARBA" id="ARBA00022448"/>
    </source>
</evidence>
<dbReference type="InterPro" id="IPR003593">
    <property type="entry name" value="AAA+_ATPase"/>
</dbReference>
<dbReference type="GO" id="GO:0005524">
    <property type="term" value="F:ATP binding"/>
    <property type="evidence" value="ECO:0007669"/>
    <property type="project" value="UniProtKB-KW"/>
</dbReference>
<dbReference type="Gene3D" id="3.40.50.300">
    <property type="entry name" value="P-loop containing nucleotide triphosphate hydrolases"/>
    <property type="match status" value="1"/>
</dbReference>
<dbReference type="InterPro" id="IPR003439">
    <property type="entry name" value="ABC_transporter-like_ATP-bd"/>
</dbReference>
<sequence length="296" mass="32008">MEGKSLTARDLCKTYGKVRALDHVSLTLEPGHIYGLIGRNGAGKTTLLAALAAQIPLDEGQVAYGGAPVWENEAALADLCFSRELTGKLGASTAGLRVKDYLKAGRLFYPHWDEAYAQKLVRLFGLEEKKRLNALSKGMTSAVTIVLALASRAPVTMMDEPTAGLDVVAREDFYRLLLEDHTGTGRTFVISTHILEEAAPVFERVMVMKEGRLIENCETDALLAQFCAVSGRDDAVAAACEGYEVLHTEALGRQVLCTVRAPRETVAARGLDVDCTALSLQKVFVALCGHEREGLV</sequence>
<evidence type="ECO:0000259" key="4">
    <source>
        <dbReference type="PROSITE" id="PS50893"/>
    </source>
</evidence>
<name>A0A9D2FI69_9FIRM</name>
<evidence type="ECO:0000256" key="3">
    <source>
        <dbReference type="ARBA" id="ARBA00022840"/>
    </source>
</evidence>
<dbReference type="AlphaFoldDB" id="A0A9D2FI69"/>
<accession>A0A9D2FI69</accession>
<dbReference type="Pfam" id="PF00005">
    <property type="entry name" value="ABC_tran"/>
    <property type="match status" value="1"/>
</dbReference>
<dbReference type="SUPFAM" id="SSF52540">
    <property type="entry name" value="P-loop containing nucleoside triphosphate hydrolases"/>
    <property type="match status" value="1"/>
</dbReference>
<reference evidence="5" key="1">
    <citation type="journal article" date="2021" name="PeerJ">
        <title>Extensive microbial diversity within the chicken gut microbiome revealed by metagenomics and culture.</title>
        <authorList>
            <person name="Gilroy R."/>
            <person name="Ravi A."/>
            <person name="Getino M."/>
            <person name="Pursley I."/>
            <person name="Horton D.L."/>
            <person name="Alikhan N.F."/>
            <person name="Baker D."/>
            <person name="Gharbi K."/>
            <person name="Hall N."/>
            <person name="Watson M."/>
            <person name="Adriaenssens E.M."/>
            <person name="Foster-Nyarko E."/>
            <person name="Jarju S."/>
            <person name="Secka A."/>
            <person name="Antonio M."/>
            <person name="Oren A."/>
            <person name="Chaudhuri R.R."/>
            <person name="La Ragione R."/>
            <person name="Hildebrand F."/>
            <person name="Pallen M.J."/>
        </authorList>
    </citation>
    <scope>NUCLEOTIDE SEQUENCE</scope>
    <source>
        <strain evidence="5">CHK188-11489</strain>
    </source>
</reference>
<dbReference type="EMBL" id="DXBF01000023">
    <property type="protein sequence ID" value="HIZ61708.1"/>
    <property type="molecule type" value="Genomic_DNA"/>
</dbReference>
<dbReference type="Proteomes" id="UP000824105">
    <property type="component" value="Unassembled WGS sequence"/>
</dbReference>
<keyword evidence="3 5" id="KW-0067">ATP-binding</keyword>
<dbReference type="SMART" id="SM00382">
    <property type="entry name" value="AAA"/>
    <property type="match status" value="1"/>
</dbReference>
<dbReference type="PANTHER" id="PTHR42939:SF1">
    <property type="entry name" value="ABC TRANSPORTER ATP-BINDING PROTEIN ALBC-RELATED"/>
    <property type="match status" value="1"/>
</dbReference>
<dbReference type="InterPro" id="IPR051782">
    <property type="entry name" value="ABC_Transporter_VariousFunc"/>
</dbReference>
<dbReference type="PROSITE" id="PS50893">
    <property type="entry name" value="ABC_TRANSPORTER_2"/>
    <property type="match status" value="1"/>
</dbReference>
<dbReference type="InterPro" id="IPR027417">
    <property type="entry name" value="P-loop_NTPase"/>
</dbReference>
<evidence type="ECO:0000256" key="2">
    <source>
        <dbReference type="ARBA" id="ARBA00022741"/>
    </source>
</evidence>
<keyword evidence="2" id="KW-0547">Nucleotide-binding</keyword>
<comment type="caution">
    <text evidence="5">The sequence shown here is derived from an EMBL/GenBank/DDBJ whole genome shotgun (WGS) entry which is preliminary data.</text>
</comment>
<gene>
    <name evidence="5" type="ORF">H9724_02925</name>
</gene>
<keyword evidence="1" id="KW-0813">Transport</keyword>
<evidence type="ECO:0000313" key="5">
    <source>
        <dbReference type="EMBL" id="HIZ61708.1"/>
    </source>
</evidence>